<organism evidence="1 2">
    <name type="scientific">Glossina brevipalpis</name>
    <dbReference type="NCBI Taxonomy" id="37001"/>
    <lineage>
        <taxon>Eukaryota</taxon>
        <taxon>Metazoa</taxon>
        <taxon>Ecdysozoa</taxon>
        <taxon>Arthropoda</taxon>
        <taxon>Hexapoda</taxon>
        <taxon>Insecta</taxon>
        <taxon>Pterygota</taxon>
        <taxon>Neoptera</taxon>
        <taxon>Endopterygota</taxon>
        <taxon>Diptera</taxon>
        <taxon>Brachycera</taxon>
        <taxon>Muscomorpha</taxon>
        <taxon>Hippoboscoidea</taxon>
        <taxon>Glossinidae</taxon>
        <taxon>Glossina</taxon>
    </lineage>
</organism>
<evidence type="ECO:0000313" key="1">
    <source>
        <dbReference type="EnsemblMetazoa" id="GBRI024641-PA"/>
    </source>
</evidence>
<dbReference type="SUPFAM" id="SSF52540">
    <property type="entry name" value="P-loop containing nucleoside triphosphate hydrolases"/>
    <property type="match status" value="1"/>
</dbReference>
<dbReference type="EnsemblMetazoa" id="GBRI024641-RA">
    <property type="protein sequence ID" value="GBRI024641-PA"/>
    <property type="gene ID" value="GBRI024641"/>
</dbReference>
<dbReference type="STRING" id="37001.A0A1A9WM57"/>
<protein>
    <submittedName>
        <fullName evidence="1">Uncharacterized protein</fullName>
    </submittedName>
</protein>
<sequence>MFATTGCLIPFISDNSHAERYASKLFDRPPDAMPVPTSTYVSVIGTLWETIDTISWYGQVFVFFRTKSISGSCSFAGDCGKTCLLIVFSKEQLTHNYAAAIEVDGEQMELVLWNTAGQENDEKN</sequence>
<evidence type="ECO:0000313" key="2">
    <source>
        <dbReference type="Proteomes" id="UP000091820"/>
    </source>
</evidence>
<dbReference type="GO" id="GO:0005525">
    <property type="term" value="F:GTP binding"/>
    <property type="evidence" value="ECO:0007669"/>
    <property type="project" value="InterPro"/>
</dbReference>
<dbReference type="InterPro" id="IPR027417">
    <property type="entry name" value="P-loop_NTPase"/>
</dbReference>
<name>A0A1A9WM57_9MUSC</name>
<accession>A0A1A9WM57</accession>
<dbReference type="Gene3D" id="3.40.50.300">
    <property type="entry name" value="P-loop containing nucleotide triphosphate hydrolases"/>
    <property type="match status" value="1"/>
</dbReference>
<dbReference type="InterPro" id="IPR001806">
    <property type="entry name" value="Small_GTPase"/>
</dbReference>
<keyword evidence="2" id="KW-1185">Reference proteome</keyword>
<dbReference type="Proteomes" id="UP000091820">
    <property type="component" value="Unassembled WGS sequence"/>
</dbReference>
<reference evidence="1" key="2">
    <citation type="submission" date="2020-05" db="UniProtKB">
        <authorList>
            <consortium name="EnsemblMetazoa"/>
        </authorList>
    </citation>
    <scope>IDENTIFICATION</scope>
    <source>
        <strain evidence="1">IAEA</strain>
    </source>
</reference>
<dbReference type="GO" id="GO:0003924">
    <property type="term" value="F:GTPase activity"/>
    <property type="evidence" value="ECO:0007669"/>
    <property type="project" value="InterPro"/>
</dbReference>
<proteinExistence type="predicted"/>
<dbReference type="Pfam" id="PF00071">
    <property type="entry name" value="Ras"/>
    <property type="match status" value="1"/>
</dbReference>
<reference evidence="2" key="1">
    <citation type="submission" date="2014-03" db="EMBL/GenBank/DDBJ databases">
        <authorList>
            <person name="Aksoy S."/>
            <person name="Warren W."/>
            <person name="Wilson R.K."/>
        </authorList>
    </citation>
    <scope>NUCLEOTIDE SEQUENCE [LARGE SCALE GENOMIC DNA]</scope>
    <source>
        <strain evidence="2">IAEA</strain>
    </source>
</reference>
<dbReference type="AlphaFoldDB" id="A0A1A9WM57"/>
<dbReference type="VEuPathDB" id="VectorBase:GBRI024641"/>